<feature type="transmembrane region" description="Helical" evidence="1">
    <location>
        <begin position="74"/>
        <end position="95"/>
    </location>
</feature>
<proteinExistence type="predicted"/>
<sequence length="97" mass="11260">MRRNNFNGLQSLSSHATLMMSVLRNNKRERIGVLEKIKKYSNKNSTQIQITKNATKEQLNNIRISIKKQNRRKLILQFLFVGLVSITLLIAIGFVKF</sequence>
<keyword evidence="3" id="KW-1185">Reference proteome</keyword>
<accession>A0A4R2NT99</accession>
<dbReference type="AlphaFoldDB" id="A0A4R2NT99"/>
<evidence type="ECO:0000313" key="3">
    <source>
        <dbReference type="Proteomes" id="UP000294564"/>
    </source>
</evidence>
<keyword evidence="1" id="KW-0472">Membrane</keyword>
<dbReference type="RefSeq" id="WP_132794463.1">
    <property type="nucleotide sequence ID" value="NZ_SLXM01000004.1"/>
</dbReference>
<dbReference type="EMBL" id="SLXM01000004">
    <property type="protein sequence ID" value="TCP25077.1"/>
    <property type="molecule type" value="Genomic_DNA"/>
</dbReference>
<reference evidence="2 3" key="1">
    <citation type="submission" date="2019-03" db="EMBL/GenBank/DDBJ databases">
        <title>Genomic Encyclopedia of Type Strains, Phase IV (KMG-IV): sequencing the most valuable type-strain genomes for metagenomic binning, comparative biology and taxonomic classification.</title>
        <authorList>
            <person name="Goeker M."/>
        </authorList>
    </citation>
    <scope>NUCLEOTIDE SEQUENCE [LARGE SCALE GENOMIC DNA]</scope>
    <source>
        <strain evidence="2 3">DSM 14836</strain>
    </source>
</reference>
<name>A0A4R2NT99_9FLAO</name>
<keyword evidence="1" id="KW-0812">Transmembrane</keyword>
<keyword evidence="1" id="KW-1133">Transmembrane helix</keyword>
<evidence type="ECO:0000256" key="1">
    <source>
        <dbReference type="SAM" id="Phobius"/>
    </source>
</evidence>
<organism evidence="2 3">
    <name type="scientific">Tenacibaculum skagerrakense</name>
    <dbReference type="NCBI Taxonomy" id="186571"/>
    <lineage>
        <taxon>Bacteria</taxon>
        <taxon>Pseudomonadati</taxon>
        <taxon>Bacteroidota</taxon>
        <taxon>Flavobacteriia</taxon>
        <taxon>Flavobacteriales</taxon>
        <taxon>Flavobacteriaceae</taxon>
        <taxon>Tenacibaculum</taxon>
    </lineage>
</organism>
<comment type="caution">
    <text evidence="2">The sequence shown here is derived from an EMBL/GenBank/DDBJ whole genome shotgun (WGS) entry which is preliminary data.</text>
</comment>
<evidence type="ECO:0000313" key="2">
    <source>
        <dbReference type="EMBL" id="TCP25077.1"/>
    </source>
</evidence>
<gene>
    <name evidence="2" type="ORF">EV195_104108</name>
</gene>
<dbReference type="Proteomes" id="UP000294564">
    <property type="component" value="Unassembled WGS sequence"/>
</dbReference>
<protein>
    <submittedName>
        <fullName evidence="2">Uncharacterized protein</fullName>
    </submittedName>
</protein>